<dbReference type="Gene3D" id="6.10.250.690">
    <property type="match status" value="1"/>
</dbReference>
<gene>
    <name evidence="12" type="primary">kdpE</name>
    <name evidence="12" type="ORF">E7Z57_12845</name>
</gene>
<evidence type="ECO:0000313" key="12">
    <source>
        <dbReference type="EMBL" id="QCX49893.1"/>
    </source>
</evidence>
<dbReference type="PROSITE" id="PS51755">
    <property type="entry name" value="OMPR_PHOB"/>
    <property type="match status" value="1"/>
</dbReference>
<dbReference type="PANTHER" id="PTHR48111">
    <property type="entry name" value="REGULATOR OF RPOS"/>
    <property type="match status" value="1"/>
</dbReference>
<evidence type="ECO:0000313" key="13">
    <source>
        <dbReference type="Proteomes" id="UP000310553"/>
    </source>
</evidence>
<feature type="domain" description="OmpR/PhoB-type" evidence="11">
    <location>
        <begin position="135"/>
        <end position="234"/>
    </location>
</feature>
<dbReference type="Gene3D" id="1.10.10.10">
    <property type="entry name" value="Winged helix-like DNA-binding domain superfamily/Winged helix DNA-binding domain"/>
    <property type="match status" value="1"/>
</dbReference>
<reference evidence="12 13" key="1">
    <citation type="submission" date="2019-04" db="EMBL/GenBank/DDBJ databases">
        <title>Complete Genome of UW386 and Higher Quality Genome of UW700.</title>
        <authorList>
            <person name="Jacobs J."/>
            <person name="Perez A."/>
            <person name="Steidl O."/>
            <person name="Allen C."/>
        </authorList>
    </citation>
    <scope>NUCLEOTIDE SEQUENCE [LARGE SCALE GENOMIC DNA]</scope>
    <source>
        <strain evidence="12 13">UW386</strain>
    </source>
</reference>
<dbReference type="Gene3D" id="3.40.50.2300">
    <property type="match status" value="1"/>
</dbReference>
<comment type="subcellular location">
    <subcellularLocation>
        <location evidence="1">Cytoplasm</location>
    </subcellularLocation>
</comment>
<feature type="domain" description="Response regulatory" evidence="10">
    <location>
        <begin position="11"/>
        <end position="124"/>
    </location>
</feature>
<evidence type="ECO:0000256" key="6">
    <source>
        <dbReference type="ARBA" id="ARBA00023125"/>
    </source>
</evidence>
<dbReference type="AlphaFoldDB" id="A0AA92IEI1"/>
<dbReference type="GO" id="GO:0005829">
    <property type="term" value="C:cytosol"/>
    <property type="evidence" value="ECO:0007669"/>
    <property type="project" value="TreeGrafter"/>
</dbReference>
<dbReference type="InterPro" id="IPR036388">
    <property type="entry name" value="WH-like_DNA-bd_sf"/>
</dbReference>
<evidence type="ECO:0000256" key="2">
    <source>
        <dbReference type="ARBA" id="ARBA00022490"/>
    </source>
</evidence>
<dbReference type="GO" id="GO:0032993">
    <property type="term" value="C:protein-DNA complex"/>
    <property type="evidence" value="ECO:0007669"/>
    <property type="project" value="TreeGrafter"/>
</dbReference>
<organism evidence="12 13">
    <name type="scientific">Ralstonia solanacearum</name>
    <name type="common">Pseudomonas solanacearum</name>
    <dbReference type="NCBI Taxonomy" id="305"/>
    <lineage>
        <taxon>Bacteria</taxon>
        <taxon>Pseudomonadati</taxon>
        <taxon>Pseudomonadota</taxon>
        <taxon>Betaproteobacteria</taxon>
        <taxon>Burkholderiales</taxon>
        <taxon>Burkholderiaceae</taxon>
        <taxon>Ralstonia</taxon>
        <taxon>Ralstonia solanacearum species complex</taxon>
    </lineage>
</organism>
<keyword evidence="5" id="KW-0805">Transcription regulation</keyword>
<dbReference type="GO" id="GO:0000987">
    <property type="term" value="F:cis-regulatory region sequence-specific DNA binding"/>
    <property type="evidence" value="ECO:0007669"/>
    <property type="project" value="UniProtKB-ARBA"/>
</dbReference>
<evidence type="ECO:0000259" key="10">
    <source>
        <dbReference type="PROSITE" id="PS50110"/>
    </source>
</evidence>
<keyword evidence="6 9" id="KW-0238">DNA-binding</keyword>
<dbReference type="EMBL" id="CP039339">
    <property type="protein sequence ID" value="QCX49893.1"/>
    <property type="molecule type" value="Genomic_DNA"/>
</dbReference>
<evidence type="ECO:0000256" key="4">
    <source>
        <dbReference type="ARBA" id="ARBA00023012"/>
    </source>
</evidence>
<feature type="modified residue" description="4-aspartylphosphate" evidence="8">
    <location>
        <position position="60"/>
    </location>
</feature>
<evidence type="ECO:0000256" key="9">
    <source>
        <dbReference type="PROSITE-ProRule" id="PRU01091"/>
    </source>
</evidence>
<dbReference type="GO" id="GO:0042802">
    <property type="term" value="F:identical protein binding"/>
    <property type="evidence" value="ECO:0007669"/>
    <property type="project" value="UniProtKB-ARBA"/>
</dbReference>
<dbReference type="InterPro" id="IPR001867">
    <property type="entry name" value="OmpR/PhoB-type_DNA-bd"/>
</dbReference>
<sequence>MRAMAFTFTPTVLVIDDEPHIRRFVRAALEAEGCEVFEADRVARGLIEAGTRQPDAVILDLGLPDGDGMSLIRDLRTWTEVPVLVLSARVDERDKIDALDAGADDYLTKPFGVGELIARLRVLLRRHAKRGEDGGSIVAFGDVQVDLARRLVSRNGEPVHLTPIEYRLLAVLLGRRGTVMTHRELLREVWGPAHSDSSHYLRIYMGHLRHKLERDPARPQHLLTEVGVGYRFAA</sequence>
<dbReference type="SMART" id="SM00448">
    <property type="entry name" value="REC"/>
    <property type="match status" value="1"/>
</dbReference>
<dbReference type="GO" id="GO:0045893">
    <property type="term" value="P:positive regulation of DNA-templated transcription"/>
    <property type="evidence" value="ECO:0007669"/>
    <property type="project" value="UniProtKB-ARBA"/>
</dbReference>
<evidence type="ECO:0000256" key="7">
    <source>
        <dbReference type="ARBA" id="ARBA00023163"/>
    </source>
</evidence>
<evidence type="ECO:0000256" key="5">
    <source>
        <dbReference type="ARBA" id="ARBA00023015"/>
    </source>
</evidence>
<dbReference type="InterPro" id="IPR001789">
    <property type="entry name" value="Sig_transdc_resp-reg_receiver"/>
</dbReference>
<dbReference type="InterPro" id="IPR039420">
    <property type="entry name" value="WalR-like"/>
</dbReference>
<proteinExistence type="predicted"/>
<accession>A0AA92IEI1</accession>
<keyword evidence="7" id="KW-0804">Transcription</keyword>
<keyword evidence="2" id="KW-0963">Cytoplasm</keyword>
<dbReference type="SUPFAM" id="SSF52172">
    <property type="entry name" value="CheY-like"/>
    <property type="match status" value="1"/>
</dbReference>
<feature type="DNA-binding region" description="OmpR/PhoB-type" evidence="9">
    <location>
        <begin position="135"/>
        <end position="234"/>
    </location>
</feature>
<dbReference type="InterPro" id="IPR011006">
    <property type="entry name" value="CheY-like_superfamily"/>
</dbReference>
<keyword evidence="4" id="KW-0902">Two-component regulatory system</keyword>
<dbReference type="PANTHER" id="PTHR48111:SF50">
    <property type="entry name" value="KDP OPERON TRANSCRIPTIONAL REGULATORY PROTEIN KDPE"/>
    <property type="match status" value="1"/>
</dbReference>
<evidence type="ECO:0000256" key="1">
    <source>
        <dbReference type="ARBA" id="ARBA00004496"/>
    </source>
</evidence>
<evidence type="ECO:0000256" key="3">
    <source>
        <dbReference type="ARBA" id="ARBA00022553"/>
    </source>
</evidence>
<dbReference type="NCBIfam" id="NF007820">
    <property type="entry name" value="PRK10529.1"/>
    <property type="match status" value="1"/>
</dbReference>
<dbReference type="SMART" id="SM00862">
    <property type="entry name" value="Trans_reg_C"/>
    <property type="match status" value="1"/>
</dbReference>
<keyword evidence="3 8" id="KW-0597">Phosphoprotein</keyword>
<dbReference type="CDD" id="cd00383">
    <property type="entry name" value="trans_reg_C"/>
    <property type="match status" value="1"/>
</dbReference>
<protein>
    <submittedName>
        <fullName evidence="12">Two-component system response regulator KdpE</fullName>
    </submittedName>
</protein>
<evidence type="ECO:0000259" key="11">
    <source>
        <dbReference type="PROSITE" id="PS51755"/>
    </source>
</evidence>
<dbReference type="FunFam" id="3.40.50.2300:FF:000021">
    <property type="entry name" value="Two-component system response regulator KdpE"/>
    <property type="match status" value="1"/>
</dbReference>
<dbReference type="Proteomes" id="UP000310553">
    <property type="component" value="Chromosome"/>
</dbReference>
<dbReference type="CDD" id="cd17620">
    <property type="entry name" value="REC_OmpR_KdpE-like"/>
    <property type="match status" value="1"/>
</dbReference>
<dbReference type="Pfam" id="PF00072">
    <property type="entry name" value="Response_reg"/>
    <property type="match status" value="1"/>
</dbReference>
<dbReference type="Pfam" id="PF00486">
    <property type="entry name" value="Trans_reg_C"/>
    <property type="match status" value="1"/>
</dbReference>
<evidence type="ECO:0000256" key="8">
    <source>
        <dbReference type="PROSITE-ProRule" id="PRU00169"/>
    </source>
</evidence>
<name>A0AA92IEI1_RALSL</name>
<dbReference type="GO" id="GO:0000156">
    <property type="term" value="F:phosphorelay response regulator activity"/>
    <property type="evidence" value="ECO:0007669"/>
    <property type="project" value="TreeGrafter"/>
</dbReference>
<dbReference type="PROSITE" id="PS50110">
    <property type="entry name" value="RESPONSE_REGULATORY"/>
    <property type="match status" value="1"/>
</dbReference>
<dbReference type="FunFam" id="1.10.10.10:FF:000210">
    <property type="entry name" value="Winged-helix transcriptional response regulator KdpE"/>
    <property type="match status" value="1"/>
</dbReference>